<evidence type="ECO:0000256" key="6">
    <source>
        <dbReference type="ARBA" id="ARBA00023242"/>
    </source>
</evidence>
<evidence type="ECO:0000313" key="11">
    <source>
        <dbReference type="EMBL" id="KAK5780719.1"/>
    </source>
</evidence>
<sequence>MNELNKNEHSSSDDDDSGRSSSFIDTPSNGIEKDNLLIDDVSNKDNNNLIGDNNEDNILSLQYKLETQRNNFELKLLQLERKYNHLEMNYNSKLEELELSNSNVIYMKEKEQKIQEQLTNCENKYNQMETELNQKIQELSSELIGRKQSFNTLKINNDQKINKLESDAENYQITIQNLQQSIDRYEATIGDQSREIVTLTKANNQKDEEIICLKQLLSNSNITTTTTTTTVNNNDSGNSSHDTCSSSNGPNVNNKHIDTTSTNETDELTTITKLFQSQIKYTTQLEETNRRQEERIKVLENSSDLSKYWKSEVDSLQMKLQEFEMLQKDYQNSQLELLELKSKLAEWNLYKEEQEQKEDQDRAKEEKNNDKDNHNDDTNNIIKDEQNSSQENNNRDYVLEENNPSEILHELSLTKKENVVLIEENNQLNININSLKILNEELALERNQLLDLNKTYEINILSLKKLNYEYEQQKVLINEECKLLRNQLNEFVKLDQDTLSNDSRNNDDNNNKNNGELVQKGLETLVDDYKNRSEELTNDLKLLNEKLANSLKEEKDSNNKKRKLGGSPQSSGLTYYSQRINELQLENAKLNRDLGKYKNLNRLLDEKLKRLIILKEKKIRILQLRDNPLAKEQFVKRKQLALLKEENEDLLKKLQSSTADIKSVPLSVVKTMEFELRQCEKELFKSNKRFTRLREFFNKKSLEFIEVVNSILGFKLEFQQNNKVKIYSCFRPDKYLVLDLVKNTLVSNLNLSNWEELLSTWIEQREQIPCFLATITLQLWQETVN</sequence>
<evidence type="ECO:0000256" key="1">
    <source>
        <dbReference type="ARBA" id="ARBA00004123"/>
    </source>
</evidence>
<evidence type="ECO:0000256" key="3">
    <source>
        <dbReference type="ARBA" id="ARBA00022019"/>
    </source>
</evidence>
<dbReference type="Pfam" id="PF05557">
    <property type="entry name" value="MAD"/>
    <property type="match status" value="1"/>
</dbReference>
<feature type="region of interest" description="Disordered" evidence="10">
    <location>
        <begin position="498"/>
        <end position="517"/>
    </location>
</feature>
<dbReference type="GO" id="GO:0000776">
    <property type="term" value="C:kinetochore"/>
    <property type="evidence" value="ECO:0007669"/>
    <property type="project" value="TreeGrafter"/>
</dbReference>
<reference evidence="12" key="1">
    <citation type="submission" date="2023-07" db="EMBL/GenBank/DDBJ databases">
        <title>A draft genome of Kazachstania heterogenica Y-27499.</title>
        <authorList>
            <person name="Donic C."/>
            <person name="Kralova J.S."/>
            <person name="Fidel L."/>
            <person name="Ben-Dor S."/>
            <person name="Jung S."/>
        </authorList>
    </citation>
    <scope>NUCLEOTIDE SEQUENCE [LARGE SCALE GENOMIC DNA]</scope>
    <source>
        <strain evidence="12">Y27499</strain>
    </source>
</reference>
<protein>
    <recommendedName>
        <fullName evidence="3">Spindle assembly checkpoint component MAD1</fullName>
    </recommendedName>
    <alternativeName>
        <fullName evidence="8">Mitotic arrest deficient protein 1</fullName>
    </alternativeName>
</protein>
<keyword evidence="9" id="KW-0175">Coiled coil</keyword>
<evidence type="ECO:0000313" key="12">
    <source>
        <dbReference type="Proteomes" id="UP001306508"/>
    </source>
</evidence>
<evidence type="ECO:0000256" key="4">
    <source>
        <dbReference type="ARBA" id="ARBA00022618"/>
    </source>
</evidence>
<evidence type="ECO:0000256" key="5">
    <source>
        <dbReference type="ARBA" id="ARBA00022776"/>
    </source>
</evidence>
<feature type="region of interest" description="Disordered" evidence="10">
    <location>
        <begin position="227"/>
        <end position="260"/>
    </location>
</feature>
<feature type="region of interest" description="Disordered" evidence="10">
    <location>
        <begin position="551"/>
        <end position="572"/>
    </location>
</feature>
<keyword evidence="4" id="KW-0132">Cell division</keyword>
<dbReference type="GO" id="GO:0005635">
    <property type="term" value="C:nuclear envelope"/>
    <property type="evidence" value="ECO:0007669"/>
    <property type="project" value="TreeGrafter"/>
</dbReference>
<gene>
    <name evidence="11" type="ORF">RI543_001841</name>
</gene>
<feature type="region of interest" description="Disordered" evidence="10">
    <location>
        <begin position="352"/>
        <end position="393"/>
    </location>
</feature>
<evidence type="ECO:0000256" key="9">
    <source>
        <dbReference type="SAM" id="Coils"/>
    </source>
</evidence>
<accession>A0AAN7ZSR7</accession>
<dbReference type="InterPro" id="IPR008672">
    <property type="entry name" value="Mad1"/>
</dbReference>
<dbReference type="PANTHER" id="PTHR23168">
    <property type="entry name" value="MITOTIC SPINDLE ASSEMBLY CHECKPOINT PROTEIN MAD1 MITOTIC ARREST DEFICIENT-LIKE PROTEIN 1"/>
    <property type="match status" value="1"/>
</dbReference>
<feature type="compositionally biased region" description="Low complexity" evidence="10">
    <location>
        <begin position="227"/>
        <end position="240"/>
    </location>
</feature>
<dbReference type="GO" id="GO:0051315">
    <property type="term" value="P:attachment of mitotic spindle microtubules to kinetochore"/>
    <property type="evidence" value="ECO:0007669"/>
    <property type="project" value="TreeGrafter"/>
</dbReference>
<dbReference type="GO" id="GO:0007094">
    <property type="term" value="P:mitotic spindle assembly checkpoint signaling"/>
    <property type="evidence" value="ECO:0007669"/>
    <property type="project" value="InterPro"/>
</dbReference>
<evidence type="ECO:0000256" key="7">
    <source>
        <dbReference type="ARBA" id="ARBA00023306"/>
    </source>
</evidence>
<feature type="compositionally biased region" description="Basic and acidic residues" evidence="10">
    <location>
        <begin position="1"/>
        <end position="12"/>
    </location>
</feature>
<organism evidence="11 12">
    <name type="scientific">Arxiozyma heterogenica</name>
    <dbReference type="NCBI Taxonomy" id="278026"/>
    <lineage>
        <taxon>Eukaryota</taxon>
        <taxon>Fungi</taxon>
        <taxon>Dikarya</taxon>
        <taxon>Ascomycota</taxon>
        <taxon>Saccharomycotina</taxon>
        <taxon>Saccharomycetes</taxon>
        <taxon>Saccharomycetales</taxon>
        <taxon>Saccharomycetaceae</taxon>
        <taxon>Arxiozyma</taxon>
    </lineage>
</organism>
<feature type="coiled-coil region" evidence="9">
    <location>
        <begin position="425"/>
        <end position="459"/>
    </location>
</feature>
<comment type="subcellular location">
    <subcellularLocation>
        <location evidence="1">Nucleus</location>
    </subcellularLocation>
</comment>
<keyword evidence="5" id="KW-0498">Mitosis</keyword>
<evidence type="ECO:0000256" key="8">
    <source>
        <dbReference type="ARBA" id="ARBA00032890"/>
    </source>
</evidence>
<dbReference type="Gene3D" id="3.30.457.60">
    <property type="match status" value="1"/>
</dbReference>
<feature type="compositionally biased region" description="Polar residues" evidence="10">
    <location>
        <begin position="241"/>
        <end position="254"/>
    </location>
</feature>
<dbReference type="GO" id="GO:0051301">
    <property type="term" value="P:cell division"/>
    <property type="evidence" value="ECO:0007669"/>
    <property type="project" value="UniProtKB-KW"/>
</dbReference>
<comment type="caution">
    <text evidence="11">The sequence shown here is derived from an EMBL/GenBank/DDBJ whole genome shotgun (WGS) entry which is preliminary data.</text>
</comment>
<keyword evidence="7" id="KW-0131">Cell cycle</keyword>
<feature type="coiled-coil region" evidence="9">
    <location>
        <begin position="69"/>
        <end position="195"/>
    </location>
</feature>
<evidence type="ECO:0000256" key="10">
    <source>
        <dbReference type="SAM" id="MobiDB-lite"/>
    </source>
</evidence>
<keyword evidence="12" id="KW-1185">Reference proteome</keyword>
<dbReference type="GO" id="GO:0072686">
    <property type="term" value="C:mitotic spindle"/>
    <property type="evidence" value="ECO:0007669"/>
    <property type="project" value="TreeGrafter"/>
</dbReference>
<keyword evidence="6" id="KW-0539">Nucleus</keyword>
<name>A0AAN7ZSR7_9SACH</name>
<dbReference type="Proteomes" id="UP001306508">
    <property type="component" value="Unassembled WGS sequence"/>
</dbReference>
<feature type="compositionally biased region" description="Basic and acidic residues" evidence="10">
    <location>
        <begin position="352"/>
        <end position="386"/>
    </location>
</feature>
<proteinExistence type="inferred from homology"/>
<comment type="similarity">
    <text evidence="2">Belongs to the MAD1 family.</text>
</comment>
<evidence type="ECO:0000256" key="2">
    <source>
        <dbReference type="ARBA" id="ARBA00008029"/>
    </source>
</evidence>
<dbReference type="PANTHER" id="PTHR23168:SF0">
    <property type="entry name" value="MITOTIC SPINDLE ASSEMBLY CHECKPOINT PROTEIN MAD1"/>
    <property type="match status" value="1"/>
</dbReference>
<dbReference type="AlphaFoldDB" id="A0AAN7ZSR7"/>
<dbReference type="EMBL" id="JAWIZZ010000040">
    <property type="protein sequence ID" value="KAK5780719.1"/>
    <property type="molecule type" value="Genomic_DNA"/>
</dbReference>
<feature type="region of interest" description="Disordered" evidence="10">
    <location>
        <begin position="1"/>
        <end position="29"/>
    </location>
</feature>
<dbReference type="Gene3D" id="6.10.250.90">
    <property type="match status" value="1"/>
</dbReference>